<feature type="compositionally biased region" description="Basic and acidic residues" evidence="2">
    <location>
        <begin position="1"/>
        <end position="17"/>
    </location>
</feature>
<feature type="domain" description="Multidrug resistance protein MdtA-like barrel-sandwich hybrid" evidence="5">
    <location>
        <begin position="78"/>
        <end position="273"/>
    </location>
</feature>
<evidence type="ECO:0000259" key="5">
    <source>
        <dbReference type="Pfam" id="PF25917"/>
    </source>
</evidence>
<evidence type="ECO:0000256" key="3">
    <source>
        <dbReference type="SAM" id="Phobius"/>
    </source>
</evidence>
<accession>A0ABS6XNM3</accession>
<feature type="domain" description="Multidrug resistance protein MdtA-like alpha-helical hairpin" evidence="4">
    <location>
        <begin position="145"/>
        <end position="208"/>
    </location>
</feature>
<dbReference type="Pfam" id="PF25917">
    <property type="entry name" value="BSH_RND"/>
    <property type="match status" value="1"/>
</dbReference>
<dbReference type="RefSeq" id="WP_219238928.1">
    <property type="nucleotide sequence ID" value="NZ_JAHWZX010000013.1"/>
</dbReference>
<proteinExistence type="predicted"/>
<feature type="region of interest" description="Disordered" evidence="2">
    <location>
        <begin position="1"/>
        <end position="29"/>
    </location>
</feature>
<dbReference type="EMBL" id="JAHWZX010000013">
    <property type="protein sequence ID" value="MBW4331809.1"/>
    <property type="molecule type" value="Genomic_DNA"/>
</dbReference>
<sequence length="397" mass="42881">MTDRNAEESAENPRETPDQDDAEREERPSPLKRRGVRIALLVGLIVIVVAGIFWFVRYKTVGQYMQATDDAYIQADAVVVSPKVGGYVQKVFVADHQQVKAGAPLVQIDPGDYRAKAAQVEAQIDVSRADARGAEAQIDEQRAAIAQAEAQLAQAKSAAAYANAEVARHAPLAKTGAESEEQLAKLRDQAHQADAQLASARAALVQAQRRIGTLRTQVEQAQAQGESSRAQLASANKDLKSTLIRASIDGRVGDKSVRVGQFVQPANRMMSIVPMRNLYITANFKETQLGLMRIGQPVEIEVDALPDVPLHGRVESFSPGTGAQFSILPPQNATGNFTKIVQRVPVRISVAAGPEARKLLLPGMSVSVTVDTRGARGADDRIAHEQEQYNDKAGVDE</sequence>
<dbReference type="InterPro" id="IPR058625">
    <property type="entry name" value="MdtA-like_BSH"/>
</dbReference>
<keyword evidence="3" id="KW-1133">Transmembrane helix</keyword>
<evidence type="ECO:0000313" key="6">
    <source>
        <dbReference type="EMBL" id="MBW4331809.1"/>
    </source>
</evidence>
<keyword evidence="3" id="KW-0812">Transmembrane</keyword>
<feature type="transmembrane region" description="Helical" evidence="3">
    <location>
        <begin position="36"/>
        <end position="56"/>
    </location>
</feature>
<evidence type="ECO:0000256" key="1">
    <source>
        <dbReference type="SAM" id="Coils"/>
    </source>
</evidence>
<dbReference type="PANTHER" id="PTHR30386">
    <property type="entry name" value="MEMBRANE FUSION SUBUNIT OF EMRAB-TOLC MULTIDRUG EFFLUX PUMP"/>
    <property type="match status" value="1"/>
</dbReference>
<gene>
    <name evidence="6" type="ORF">KY084_13120</name>
</gene>
<organism evidence="6 7">
    <name type="scientific">Stakelama flava</name>
    <dbReference type="NCBI Taxonomy" id="2860338"/>
    <lineage>
        <taxon>Bacteria</taxon>
        <taxon>Pseudomonadati</taxon>
        <taxon>Pseudomonadota</taxon>
        <taxon>Alphaproteobacteria</taxon>
        <taxon>Sphingomonadales</taxon>
        <taxon>Sphingomonadaceae</taxon>
        <taxon>Stakelama</taxon>
    </lineage>
</organism>
<feature type="region of interest" description="Disordered" evidence="2">
    <location>
        <begin position="377"/>
        <end position="397"/>
    </location>
</feature>
<dbReference type="Proteomes" id="UP001197214">
    <property type="component" value="Unassembled WGS sequence"/>
</dbReference>
<keyword evidence="7" id="KW-1185">Reference proteome</keyword>
<dbReference type="PANTHER" id="PTHR30386:SF24">
    <property type="entry name" value="MULTIDRUG RESISTANCE EFFLUX PUMP"/>
    <property type="match status" value="1"/>
</dbReference>
<keyword evidence="1" id="KW-0175">Coiled coil</keyword>
<evidence type="ECO:0000256" key="2">
    <source>
        <dbReference type="SAM" id="MobiDB-lite"/>
    </source>
</evidence>
<comment type="caution">
    <text evidence="6">The sequence shown here is derived from an EMBL/GenBank/DDBJ whole genome shotgun (WGS) entry which is preliminary data.</text>
</comment>
<dbReference type="Pfam" id="PF25876">
    <property type="entry name" value="HH_MFP_RND"/>
    <property type="match status" value="1"/>
</dbReference>
<reference evidence="6 7" key="1">
    <citation type="submission" date="2021-07" db="EMBL/GenBank/DDBJ databases">
        <title>Stakelama flava sp. nov., a novel endophytic bacterium isolated from branch of Kandelia candel.</title>
        <authorList>
            <person name="Tuo L."/>
        </authorList>
    </citation>
    <scope>NUCLEOTIDE SEQUENCE [LARGE SCALE GENOMIC DNA]</scope>
    <source>
        <strain evidence="6 7">CBK3Z-3</strain>
    </source>
</reference>
<name>A0ABS6XNM3_9SPHN</name>
<protein>
    <submittedName>
        <fullName evidence="6">HlyD family secretion protein</fullName>
    </submittedName>
</protein>
<dbReference type="InterPro" id="IPR050739">
    <property type="entry name" value="MFP"/>
</dbReference>
<evidence type="ECO:0000259" key="4">
    <source>
        <dbReference type="Pfam" id="PF25876"/>
    </source>
</evidence>
<keyword evidence="3" id="KW-0472">Membrane</keyword>
<evidence type="ECO:0000313" key="7">
    <source>
        <dbReference type="Proteomes" id="UP001197214"/>
    </source>
</evidence>
<dbReference type="InterPro" id="IPR058624">
    <property type="entry name" value="MdtA-like_HH"/>
</dbReference>
<feature type="coiled-coil region" evidence="1">
    <location>
        <begin position="117"/>
        <end position="238"/>
    </location>
</feature>